<organism evidence="1 2">
    <name type="scientific">Ogataea philodendri</name>
    <dbReference type="NCBI Taxonomy" id="1378263"/>
    <lineage>
        <taxon>Eukaryota</taxon>
        <taxon>Fungi</taxon>
        <taxon>Dikarya</taxon>
        <taxon>Ascomycota</taxon>
        <taxon>Saccharomycotina</taxon>
        <taxon>Pichiomycetes</taxon>
        <taxon>Pichiales</taxon>
        <taxon>Pichiaceae</taxon>
        <taxon>Ogataea</taxon>
    </lineage>
</organism>
<dbReference type="GeneID" id="70234837"/>
<name>A0A9P8T6S5_9ASCO</name>
<dbReference type="AlphaFoldDB" id="A0A9P8T6S5"/>
<reference evidence="1" key="1">
    <citation type="journal article" date="2021" name="Open Biol.">
        <title>Shared evolutionary footprints suggest mitochondrial oxidative damage underlies multiple complex I losses in fungi.</title>
        <authorList>
            <person name="Schikora-Tamarit M.A."/>
            <person name="Marcet-Houben M."/>
            <person name="Nosek J."/>
            <person name="Gabaldon T."/>
        </authorList>
    </citation>
    <scope>NUCLEOTIDE SEQUENCE</scope>
    <source>
        <strain evidence="1">CBS6075</strain>
    </source>
</reference>
<protein>
    <submittedName>
        <fullName evidence="1">Uncharacterized protein</fullName>
    </submittedName>
</protein>
<dbReference type="Proteomes" id="UP000769157">
    <property type="component" value="Unassembled WGS sequence"/>
</dbReference>
<comment type="caution">
    <text evidence="1">The sequence shown here is derived from an EMBL/GenBank/DDBJ whole genome shotgun (WGS) entry which is preliminary data.</text>
</comment>
<dbReference type="EMBL" id="JAEUBE010000183">
    <property type="protein sequence ID" value="KAH3667221.1"/>
    <property type="molecule type" value="Genomic_DNA"/>
</dbReference>
<proteinExistence type="predicted"/>
<dbReference type="RefSeq" id="XP_046062033.1">
    <property type="nucleotide sequence ID" value="XM_046203787.1"/>
</dbReference>
<evidence type="ECO:0000313" key="1">
    <source>
        <dbReference type="EMBL" id="KAH3667221.1"/>
    </source>
</evidence>
<gene>
    <name evidence="1" type="ORF">OGAPHI_002870</name>
</gene>
<reference evidence="1" key="2">
    <citation type="submission" date="2021-01" db="EMBL/GenBank/DDBJ databases">
        <authorList>
            <person name="Schikora-Tamarit M.A."/>
        </authorList>
    </citation>
    <scope>NUCLEOTIDE SEQUENCE</scope>
    <source>
        <strain evidence="1">CBS6075</strain>
    </source>
</reference>
<sequence length="71" mass="7673">MKHRNPRSSSRVTRLLKCSLRNKADNNDVSVNPSSFAEFKVTSLGGHGGGGKSLKYLTFATKSCLDDGTVE</sequence>
<accession>A0A9P8T6S5</accession>
<evidence type="ECO:0000313" key="2">
    <source>
        <dbReference type="Proteomes" id="UP000769157"/>
    </source>
</evidence>
<keyword evidence="2" id="KW-1185">Reference proteome</keyword>